<proteinExistence type="predicted"/>
<name>W2X9C0_PHYNI</name>
<gene>
    <name evidence="1" type="ORF">F441_06686</name>
</gene>
<comment type="caution">
    <text evidence="1">The sequence shown here is derived from an EMBL/GenBank/DDBJ whole genome shotgun (WGS) entry which is preliminary data.</text>
</comment>
<dbReference type="Proteomes" id="UP000018958">
    <property type="component" value="Unassembled WGS sequence"/>
</dbReference>
<evidence type="ECO:0000313" key="2">
    <source>
        <dbReference type="Proteomes" id="UP000018958"/>
    </source>
</evidence>
<feature type="non-terminal residue" evidence="1">
    <location>
        <position position="1"/>
    </location>
</feature>
<evidence type="ECO:0000313" key="1">
    <source>
        <dbReference type="EMBL" id="ETP19311.1"/>
    </source>
</evidence>
<dbReference type="EMBL" id="ANIX01001331">
    <property type="protein sequence ID" value="ETP19311.1"/>
    <property type="molecule type" value="Genomic_DNA"/>
</dbReference>
<protein>
    <submittedName>
        <fullName evidence="1">Uncharacterized protein</fullName>
    </submittedName>
</protein>
<sequence>WWKSYLTNEFSRFHFASRPAPHEAIRCYLTISLDTGPVTA</sequence>
<reference evidence="1 2" key="1">
    <citation type="submission" date="2013-11" db="EMBL/GenBank/DDBJ databases">
        <title>The Genome Sequence of Phytophthora parasitica CJ01A1.</title>
        <authorList>
            <consortium name="The Broad Institute Genomics Platform"/>
            <person name="Russ C."/>
            <person name="Tyler B."/>
            <person name="Panabieres F."/>
            <person name="Shan W."/>
            <person name="Tripathy S."/>
            <person name="Grunwald N."/>
            <person name="Machado M."/>
            <person name="Johnson C.S."/>
            <person name="Walker B."/>
            <person name="Young S.K."/>
            <person name="Zeng Q."/>
            <person name="Gargeya S."/>
            <person name="Fitzgerald M."/>
            <person name="Haas B."/>
            <person name="Abouelleil A."/>
            <person name="Allen A.W."/>
            <person name="Alvarado L."/>
            <person name="Arachchi H.M."/>
            <person name="Berlin A.M."/>
            <person name="Chapman S.B."/>
            <person name="Gainer-Dewar J."/>
            <person name="Goldberg J."/>
            <person name="Griggs A."/>
            <person name="Gujja S."/>
            <person name="Hansen M."/>
            <person name="Howarth C."/>
            <person name="Imamovic A."/>
            <person name="Ireland A."/>
            <person name="Larimer J."/>
            <person name="McCowan C."/>
            <person name="Murphy C."/>
            <person name="Pearson M."/>
            <person name="Poon T.W."/>
            <person name="Priest M."/>
            <person name="Roberts A."/>
            <person name="Saif S."/>
            <person name="Shea T."/>
            <person name="Sisk P."/>
            <person name="Sykes S."/>
            <person name="Wortman J."/>
            <person name="Nusbaum C."/>
            <person name="Birren B."/>
        </authorList>
    </citation>
    <scope>NUCLEOTIDE SEQUENCE [LARGE SCALE GENOMIC DNA]</scope>
    <source>
        <strain evidence="1 2">CJ01A1</strain>
    </source>
</reference>
<organism evidence="1 2">
    <name type="scientific">Phytophthora nicotianae CJ01A1</name>
    <dbReference type="NCBI Taxonomy" id="1317063"/>
    <lineage>
        <taxon>Eukaryota</taxon>
        <taxon>Sar</taxon>
        <taxon>Stramenopiles</taxon>
        <taxon>Oomycota</taxon>
        <taxon>Peronosporomycetes</taxon>
        <taxon>Peronosporales</taxon>
        <taxon>Peronosporaceae</taxon>
        <taxon>Phytophthora</taxon>
    </lineage>
</organism>
<accession>W2X9C0</accession>
<dbReference type="AlphaFoldDB" id="W2X9C0"/>